<evidence type="ECO:0000313" key="1">
    <source>
        <dbReference type="EMBL" id="KPZ00143.1"/>
    </source>
</evidence>
<name>A0AA40P450_9PSED</name>
<evidence type="ECO:0000313" key="2">
    <source>
        <dbReference type="Proteomes" id="UP000050523"/>
    </source>
</evidence>
<accession>A0AA40P450</accession>
<reference evidence="1 2" key="1">
    <citation type="submission" date="2015-09" db="EMBL/GenBank/DDBJ databases">
        <title>Genome announcement of multiple Pseudomonas syringae strains.</title>
        <authorList>
            <person name="Thakur S."/>
            <person name="Wang P.W."/>
            <person name="Gong Y."/>
            <person name="Weir B.S."/>
            <person name="Guttman D.S."/>
        </authorList>
    </citation>
    <scope>NUCLEOTIDE SEQUENCE [LARGE SCALE GENOMIC DNA]</scope>
    <source>
        <strain evidence="1 2">ICMP9151</strain>
    </source>
</reference>
<organism evidence="1 2">
    <name type="scientific">Pseudomonas tremae</name>
    <dbReference type="NCBI Taxonomy" id="200454"/>
    <lineage>
        <taxon>Bacteria</taxon>
        <taxon>Pseudomonadati</taxon>
        <taxon>Pseudomonadota</taxon>
        <taxon>Gammaproteobacteria</taxon>
        <taxon>Pseudomonadales</taxon>
        <taxon>Pseudomonadaceae</taxon>
        <taxon>Pseudomonas</taxon>
    </lineage>
</organism>
<dbReference type="AlphaFoldDB" id="A0AA40P450"/>
<comment type="caution">
    <text evidence="1">The sequence shown here is derived from an EMBL/GenBank/DDBJ whole genome shotgun (WGS) entry which is preliminary data.</text>
</comment>
<proteinExistence type="predicted"/>
<dbReference type="EMBL" id="LJRO01000206">
    <property type="protein sequence ID" value="KPZ00143.1"/>
    <property type="molecule type" value="Genomic_DNA"/>
</dbReference>
<protein>
    <submittedName>
        <fullName evidence="1">Uncharacterized protein</fullName>
    </submittedName>
</protein>
<dbReference type="GeneID" id="72392366"/>
<sequence>MHRTTSPTKRFFRPAPCEGSFHVSVNKHPFHVLSLAGQLTLRAELEQAPEQWIWKLVADGKVGSTRTTIGLFLDSDLRPGNHDLVDHARIKVIYSETLHRQNTLYHSAHFQSGTLDLFEVNPCTLRLRGRFRFSMSSINLDVTNGFFDIRCQ</sequence>
<dbReference type="RefSeq" id="WP_005887431.1">
    <property type="nucleotide sequence ID" value="NZ_AVEL02000087.1"/>
</dbReference>
<dbReference type="Proteomes" id="UP000050523">
    <property type="component" value="Unassembled WGS sequence"/>
</dbReference>
<gene>
    <name evidence="1" type="ORF">ALO43_00615</name>
</gene>